<keyword evidence="2" id="KW-0378">Hydrolase</keyword>
<evidence type="ECO:0000256" key="2">
    <source>
        <dbReference type="ARBA" id="ARBA00022801"/>
    </source>
</evidence>
<evidence type="ECO:0000256" key="3">
    <source>
        <dbReference type="ARBA" id="ARBA00022840"/>
    </source>
</evidence>
<feature type="domain" description="Carboxyltransferase" evidence="4">
    <location>
        <begin position="26"/>
        <end position="284"/>
    </location>
</feature>
<accession>A0A6J5ZFP2</accession>
<dbReference type="SMART" id="SM00797">
    <property type="entry name" value="AHS2"/>
    <property type="match status" value="1"/>
</dbReference>
<evidence type="ECO:0000256" key="1">
    <source>
        <dbReference type="ARBA" id="ARBA00022741"/>
    </source>
</evidence>
<evidence type="ECO:0000259" key="4">
    <source>
        <dbReference type="SMART" id="SM00797"/>
    </source>
</evidence>
<dbReference type="AlphaFoldDB" id="A0A6J5ZFP2"/>
<protein>
    <submittedName>
        <fullName evidence="5">Unannotated protein</fullName>
    </submittedName>
</protein>
<keyword evidence="3" id="KW-0067">ATP-binding</keyword>
<dbReference type="NCBIfam" id="TIGR00724">
    <property type="entry name" value="urea_amlyse_rel"/>
    <property type="match status" value="1"/>
</dbReference>
<reference evidence="5" key="1">
    <citation type="submission" date="2020-05" db="EMBL/GenBank/DDBJ databases">
        <authorList>
            <person name="Chiriac C."/>
            <person name="Salcher M."/>
            <person name="Ghai R."/>
            <person name="Kavagutti S V."/>
        </authorList>
    </citation>
    <scope>NUCLEOTIDE SEQUENCE</scope>
</reference>
<evidence type="ECO:0000313" key="5">
    <source>
        <dbReference type="EMBL" id="CAB4340012.1"/>
    </source>
</evidence>
<dbReference type="InterPro" id="IPR052708">
    <property type="entry name" value="PxpC"/>
</dbReference>
<organism evidence="5">
    <name type="scientific">freshwater metagenome</name>
    <dbReference type="NCBI Taxonomy" id="449393"/>
    <lineage>
        <taxon>unclassified sequences</taxon>
        <taxon>metagenomes</taxon>
        <taxon>ecological metagenomes</taxon>
    </lineage>
</organism>
<dbReference type="GO" id="GO:0016787">
    <property type="term" value="F:hydrolase activity"/>
    <property type="evidence" value="ECO:0007669"/>
    <property type="project" value="UniProtKB-KW"/>
</dbReference>
<dbReference type="InterPro" id="IPR029000">
    <property type="entry name" value="Cyclophilin-like_dom_sf"/>
</dbReference>
<dbReference type="GO" id="GO:0005524">
    <property type="term" value="F:ATP binding"/>
    <property type="evidence" value="ECO:0007669"/>
    <property type="project" value="UniProtKB-KW"/>
</dbReference>
<dbReference type="EMBL" id="CAESAO010000028">
    <property type="protein sequence ID" value="CAB4340012.1"/>
    <property type="molecule type" value="Genomic_DNA"/>
</dbReference>
<name>A0A6J5ZFP2_9ZZZZ</name>
<dbReference type="InterPro" id="IPR003778">
    <property type="entry name" value="CT_A_B"/>
</dbReference>
<proteinExistence type="predicted"/>
<dbReference type="PANTHER" id="PTHR43309">
    <property type="entry name" value="5-OXOPROLINASE SUBUNIT C"/>
    <property type="match status" value="1"/>
</dbReference>
<dbReference type="Pfam" id="PF02626">
    <property type="entry name" value="CT_A_B"/>
    <property type="match status" value="1"/>
</dbReference>
<keyword evidence="1" id="KW-0547">Nucleotide-binding</keyword>
<dbReference type="PANTHER" id="PTHR43309:SF3">
    <property type="entry name" value="5-OXOPROLINASE SUBUNIT C"/>
    <property type="match status" value="1"/>
</dbReference>
<dbReference type="SUPFAM" id="SSF50891">
    <property type="entry name" value="Cyclophilin-like"/>
    <property type="match status" value="1"/>
</dbReference>
<gene>
    <name evidence="5" type="ORF">UFOPK3522_00503</name>
</gene>
<dbReference type="Gene3D" id="2.40.100.10">
    <property type="entry name" value="Cyclophilin-like"/>
    <property type="match status" value="1"/>
</dbReference>
<sequence>MSVAVEVVKPGALTTVQDLGRPGFAHLGIPRSGAADRSSLKLANRLVGNAEGAAALECTLIGPSLTFDGDAVIAITGAEVAARVNGEEVALNSAVNIPAGGLLELATTSTGLRNYIAVRGGLEAEPMMGSSSSDLLSGLGPAPLKAGQTIATGKPTGEVPAIGVAPVAPPADVPLLHVVAGPRADWFADDALALLAASSWEVSSDSNRSGVRLLGPELPRLRHDQLLSEGMAHGAIQVPASGQPIILLADHPTTGGYPVIAVVASADLDAGGQLRPGQKLRFALS</sequence>